<dbReference type="PANTHER" id="PTHR21180">
    <property type="entry name" value="ENDONUCLEASE/EXONUCLEASE/PHOSPHATASE FAMILY DOMAIN-CONTAINING PROTEIN 1"/>
    <property type="match status" value="1"/>
</dbReference>
<feature type="domain" description="Helix-hairpin-helix DNA-binding motif class 1" evidence="2">
    <location>
        <begin position="53"/>
        <end position="72"/>
    </location>
</feature>
<accession>Q47IV8</accession>
<dbReference type="EMBL" id="CP000089">
    <property type="protein sequence ID" value="AAZ45223.1"/>
    <property type="molecule type" value="Genomic_DNA"/>
</dbReference>
<sequence>MSVRPEPKTGGILTNSPFWRENMKSRFLLLMASCLLWAGVALAQININTATPEQLDGLKGIGPTKAKAIVDYRKKNGPFKSVDELQNVPGIGPATLKDLRPDVVVSGTSRAPVTASTPAARPLAETPKPAALPPARPMVKSNQEAARPAAPALPGKTAPAPVAAEKPATPAGPAKPAMPGKPAVDSKPQAVPAVAAEKLTAPAAPARPAMPGKAANEAKAAAPASAMKPASPPAVPAKPASPATKPAAPAAPAKPAAPAGPAASY</sequence>
<feature type="region of interest" description="Disordered" evidence="1">
    <location>
        <begin position="107"/>
        <end position="265"/>
    </location>
</feature>
<dbReference type="AlphaFoldDB" id="Q47IV8"/>
<organism evidence="3">
    <name type="scientific">Dechloromonas aromatica (strain RCB)</name>
    <dbReference type="NCBI Taxonomy" id="159087"/>
    <lineage>
        <taxon>Bacteria</taxon>
        <taxon>Pseudomonadati</taxon>
        <taxon>Pseudomonadota</taxon>
        <taxon>Betaproteobacteria</taxon>
        <taxon>Rhodocyclales</taxon>
        <taxon>Azonexaceae</taxon>
        <taxon>Dechloromonas</taxon>
    </lineage>
</organism>
<dbReference type="KEGG" id="dar:Daro_0466"/>
<reference evidence="3" key="1">
    <citation type="submission" date="2005-08" db="EMBL/GenBank/DDBJ databases">
        <title>Complete sequence of Dechloromonas aromatica RCB.</title>
        <authorList>
            <person name="Salinero K.K."/>
            <person name="Copeland A."/>
            <person name="Lucas S."/>
            <person name="Lapidus A."/>
            <person name="Barry K."/>
            <person name="Detter J.C."/>
            <person name="Glavina T."/>
            <person name="Hammon N."/>
            <person name="Israni S."/>
            <person name="Pitluck S."/>
            <person name="Di Bartolo G."/>
            <person name="Trong S."/>
            <person name="Schmutz J."/>
            <person name="Larimer F."/>
            <person name="Land M."/>
            <person name="Ivanova N."/>
            <person name="Richardson P."/>
        </authorList>
    </citation>
    <scope>NUCLEOTIDE SEQUENCE</scope>
    <source>
        <strain evidence="3">RCB</strain>
    </source>
</reference>
<evidence type="ECO:0000256" key="1">
    <source>
        <dbReference type="SAM" id="MobiDB-lite"/>
    </source>
</evidence>
<dbReference type="Gene3D" id="1.10.150.320">
    <property type="entry name" value="Photosystem II 12 kDa extrinsic protein"/>
    <property type="match status" value="1"/>
</dbReference>
<protein>
    <submittedName>
        <fullName evidence="3">Competence protein ComEA helix-hairpin-helix region</fullName>
    </submittedName>
</protein>
<feature type="compositionally biased region" description="Low complexity" evidence="1">
    <location>
        <begin position="237"/>
        <end position="265"/>
    </location>
</feature>
<dbReference type="SUPFAM" id="SSF47781">
    <property type="entry name" value="RuvA domain 2-like"/>
    <property type="match status" value="1"/>
</dbReference>
<dbReference type="Pfam" id="PF12836">
    <property type="entry name" value="HHH_3"/>
    <property type="match status" value="1"/>
</dbReference>
<feature type="domain" description="Helix-hairpin-helix DNA-binding motif class 1" evidence="2">
    <location>
        <begin position="83"/>
        <end position="102"/>
    </location>
</feature>
<dbReference type="GO" id="GO:0015627">
    <property type="term" value="C:type II protein secretion system complex"/>
    <property type="evidence" value="ECO:0007669"/>
    <property type="project" value="TreeGrafter"/>
</dbReference>
<proteinExistence type="predicted"/>
<gene>
    <name evidence="3" type="ordered locus">Daro_0466</name>
</gene>
<dbReference type="InterPro" id="IPR004509">
    <property type="entry name" value="Competence_ComEA_HhH"/>
</dbReference>
<dbReference type="GO" id="GO:0003677">
    <property type="term" value="F:DNA binding"/>
    <property type="evidence" value="ECO:0007669"/>
    <property type="project" value="InterPro"/>
</dbReference>
<dbReference type="STRING" id="159087.Daro_0466"/>
<evidence type="ECO:0000259" key="2">
    <source>
        <dbReference type="SMART" id="SM00278"/>
    </source>
</evidence>
<evidence type="ECO:0000313" key="3">
    <source>
        <dbReference type="EMBL" id="AAZ45223.1"/>
    </source>
</evidence>
<name>Q47IV8_DECAR</name>
<dbReference type="GO" id="GO:0015628">
    <property type="term" value="P:protein secretion by the type II secretion system"/>
    <property type="evidence" value="ECO:0007669"/>
    <property type="project" value="TreeGrafter"/>
</dbReference>
<dbReference type="PANTHER" id="PTHR21180:SF32">
    <property type="entry name" value="ENDONUCLEASE_EXONUCLEASE_PHOSPHATASE FAMILY DOMAIN-CONTAINING PROTEIN 1"/>
    <property type="match status" value="1"/>
</dbReference>
<dbReference type="InterPro" id="IPR003583">
    <property type="entry name" value="Hlx-hairpin-Hlx_DNA-bd_motif"/>
</dbReference>
<feature type="compositionally biased region" description="Low complexity" evidence="1">
    <location>
        <begin position="163"/>
        <end position="183"/>
    </location>
</feature>
<feature type="compositionally biased region" description="Low complexity" evidence="1">
    <location>
        <begin position="192"/>
        <end position="229"/>
    </location>
</feature>
<dbReference type="InterPro" id="IPR051675">
    <property type="entry name" value="Endo/Exo/Phosphatase_dom_1"/>
</dbReference>
<dbReference type="GO" id="GO:0006281">
    <property type="term" value="P:DNA repair"/>
    <property type="evidence" value="ECO:0007669"/>
    <property type="project" value="InterPro"/>
</dbReference>
<dbReference type="InterPro" id="IPR010994">
    <property type="entry name" value="RuvA_2-like"/>
</dbReference>
<dbReference type="eggNOG" id="COG1555">
    <property type="taxonomic scope" value="Bacteria"/>
</dbReference>
<feature type="compositionally biased region" description="Polar residues" evidence="1">
    <location>
        <begin position="107"/>
        <end position="117"/>
    </location>
</feature>
<dbReference type="SMART" id="SM00278">
    <property type="entry name" value="HhH1"/>
    <property type="match status" value="2"/>
</dbReference>
<dbReference type="NCBIfam" id="TIGR00426">
    <property type="entry name" value="competence protein ComEA helix-hairpin-helix repeat region"/>
    <property type="match status" value="1"/>
</dbReference>
<dbReference type="HOGENOM" id="CLU_1068017_0_0_4"/>